<organism evidence="1">
    <name type="scientific">Anguilla anguilla</name>
    <name type="common">European freshwater eel</name>
    <name type="synonym">Muraena anguilla</name>
    <dbReference type="NCBI Taxonomy" id="7936"/>
    <lineage>
        <taxon>Eukaryota</taxon>
        <taxon>Metazoa</taxon>
        <taxon>Chordata</taxon>
        <taxon>Craniata</taxon>
        <taxon>Vertebrata</taxon>
        <taxon>Euteleostomi</taxon>
        <taxon>Actinopterygii</taxon>
        <taxon>Neopterygii</taxon>
        <taxon>Teleostei</taxon>
        <taxon>Anguilliformes</taxon>
        <taxon>Anguillidae</taxon>
        <taxon>Anguilla</taxon>
    </lineage>
</organism>
<name>A0A0E9PPU2_ANGAN</name>
<proteinExistence type="predicted"/>
<protein>
    <submittedName>
        <fullName evidence="1">Uncharacterized protein</fullName>
    </submittedName>
</protein>
<evidence type="ECO:0000313" key="1">
    <source>
        <dbReference type="EMBL" id="JAH06534.1"/>
    </source>
</evidence>
<reference evidence="1" key="1">
    <citation type="submission" date="2014-11" db="EMBL/GenBank/DDBJ databases">
        <authorList>
            <person name="Amaro Gonzalez C."/>
        </authorList>
    </citation>
    <scope>NUCLEOTIDE SEQUENCE</scope>
</reference>
<dbReference type="AlphaFoldDB" id="A0A0E9PPU2"/>
<dbReference type="EMBL" id="GBXM01102043">
    <property type="protein sequence ID" value="JAH06534.1"/>
    <property type="molecule type" value="Transcribed_RNA"/>
</dbReference>
<sequence length="28" mass="3439">MTPVEDDRIKIYMFILKGFISWMFQTEV</sequence>
<accession>A0A0E9PPU2</accession>
<reference evidence="1" key="2">
    <citation type="journal article" date="2015" name="Fish Shellfish Immunol.">
        <title>Early steps in the European eel (Anguilla anguilla)-Vibrio vulnificus interaction in the gills: Role of the RtxA13 toxin.</title>
        <authorList>
            <person name="Callol A."/>
            <person name="Pajuelo D."/>
            <person name="Ebbesson L."/>
            <person name="Teles M."/>
            <person name="MacKenzie S."/>
            <person name="Amaro C."/>
        </authorList>
    </citation>
    <scope>NUCLEOTIDE SEQUENCE</scope>
</reference>